<name>A0ABP9RMQ6_9ACTN</name>
<dbReference type="InterPro" id="IPR000468">
    <property type="entry name" value="Barstar"/>
</dbReference>
<comment type="caution">
    <text evidence="3">The sequence shown here is derived from an EMBL/GenBank/DDBJ whole genome shotgun (WGS) entry which is preliminary data.</text>
</comment>
<dbReference type="InterPro" id="IPR035905">
    <property type="entry name" value="Barstar-like_sf"/>
</dbReference>
<organism evidence="3 4">
    <name type="scientific">Rugosimonospora acidiphila</name>
    <dbReference type="NCBI Taxonomy" id="556531"/>
    <lineage>
        <taxon>Bacteria</taxon>
        <taxon>Bacillati</taxon>
        <taxon>Actinomycetota</taxon>
        <taxon>Actinomycetes</taxon>
        <taxon>Micromonosporales</taxon>
        <taxon>Micromonosporaceae</taxon>
        <taxon>Rugosimonospora</taxon>
    </lineage>
</organism>
<dbReference type="SUPFAM" id="SSF52038">
    <property type="entry name" value="Barstar-related"/>
    <property type="match status" value="1"/>
</dbReference>
<proteinExistence type="inferred from homology"/>
<evidence type="ECO:0000313" key="4">
    <source>
        <dbReference type="Proteomes" id="UP001501570"/>
    </source>
</evidence>
<dbReference type="Gene3D" id="3.30.370.10">
    <property type="entry name" value="Barstar-like"/>
    <property type="match status" value="1"/>
</dbReference>
<dbReference type="Proteomes" id="UP001501570">
    <property type="component" value="Unassembled WGS sequence"/>
</dbReference>
<evidence type="ECO:0000256" key="1">
    <source>
        <dbReference type="ARBA" id="ARBA00006845"/>
    </source>
</evidence>
<comment type="similarity">
    <text evidence="1">Belongs to the barstar family.</text>
</comment>
<evidence type="ECO:0000259" key="2">
    <source>
        <dbReference type="Pfam" id="PF01337"/>
    </source>
</evidence>
<keyword evidence="4" id="KW-1185">Reference proteome</keyword>
<evidence type="ECO:0000313" key="3">
    <source>
        <dbReference type="EMBL" id="GAA5179763.1"/>
    </source>
</evidence>
<protein>
    <recommendedName>
        <fullName evidence="2">Barstar (barnase inhibitor) domain-containing protein</fullName>
    </recommendedName>
</protein>
<feature type="domain" description="Barstar (barnase inhibitor)" evidence="2">
    <location>
        <begin position="2"/>
        <end position="62"/>
    </location>
</feature>
<gene>
    <name evidence="3" type="ORF">GCM10023322_10550</name>
</gene>
<dbReference type="EMBL" id="BAABJQ010000003">
    <property type="protein sequence ID" value="GAA5179763.1"/>
    <property type="molecule type" value="Genomic_DNA"/>
</dbReference>
<dbReference type="Pfam" id="PF01337">
    <property type="entry name" value="Barstar"/>
    <property type="match status" value="1"/>
</dbReference>
<accession>A0ABP9RMQ6</accession>
<reference evidence="4" key="1">
    <citation type="journal article" date="2019" name="Int. J. Syst. Evol. Microbiol.">
        <title>The Global Catalogue of Microorganisms (GCM) 10K type strain sequencing project: providing services to taxonomists for standard genome sequencing and annotation.</title>
        <authorList>
            <consortium name="The Broad Institute Genomics Platform"/>
            <consortium name="The Broad Institute Genome Sequencing Center for Infectious Disease"/>
            <person name="Wu L."/>
            <person name="Ma J."/>
        </authorList>
    </citation>
    <scope>NUCLEOTIDE SEQUENCE [LARGE SCALE GENOMIC DNA]</scope>
    <source>
        <strain evidence="4">JCM 18304</strain>
    </source>
</reference>
<sequence length="104" mass="11107">MTSRSAARAQLARTFGFPDRYGKNWDALNDSFGDFVGAHSGALIAVVWDHVDAAARLAPATAIEVGWALLMSTSGSPRPLGEAGDRLIELDVFVVGDSDDFDRP</sequence>